<dbReference type="InterPro" id="IPR032675">
    <property type="entry name" value="LRR_dom_sf"/>
</dbReference>
<evidence type="ECO:0000313" key="4">
    <source>
        <dbReference type="EMBL" id="KRX10403.1"/>
    </source>
</evidence>
<dbReference type="InterPro" id="IPR001611">
    <property type="entry name" value="Leu-rich_rpt"/>
</dbReference>
<proteinExistence type="predicted"/>
<keyword evidence="3" id="KW-0175">Coiled coil</keyword>
<keyword evidence="1" id="KW-0433">Leucine-rich repeat</keyword>
<dbReference type="InterPro" id="IPR050836">
    <property type="entry name" value="SDS22/Internalin_LRR"/>
</dbReference>
<name>A0A0V0R7E5_PSEPJ</name>
<dbReference type="PANTHER" id="PTHR46652:SF3">
    <property type="entry name" value="LEUCINE-RICH REPEAT-CONTAINING PROTEIN 9"/>
    <property type="match status" value="1"/>
</dbReference>
<dbReference type="PANTHER" id="PTHR46652">
    <property type="entry name" value="LEUCINE-RICH REPEAT AND IQ DOMAIN-CONTAINING PROTEIN 1-RELATED"/>
    <property type="match status" value="1"/>
</dbReference>
<feature type="coiled-coil region" evidence="3">
    <location>
        <begin position="243"/>
        <end position="270"/>
    </location>
</feature>
<sequence length="272" mass="31120">MAKRNSRVDQKKDNIQSRLLGTNVNEINIEKFRDPEEKKSKYNLHGKLNEKLLKTISNKFTTDVIFNLNLMNQELTNIQALELCTHLVNLNLKGNNISDLQPISNCVDIVYLDIMDNNIISLEPLKKCEKLVSLHAEGNKITSTKSLQGLDNCKNLRTLYLKTLSGEYQNPICEAFNYRDTIFQVVPALQRLDGIPKKVQLDNGEGLIKEQKPLDLQLSNQPWFSSNMDKFNEKNQNSKINGEEQLKSDLKDCKSKISQLEAKLRAVMVDLK</sequence>
<evidence type="ECO:0008006" key="6">
    <source>
        <dbReference type="Google" id="ProtNLM"/>
    </source>
</evidence>
<keyword evidence="2" id="KW-0677">Repeat</keyword>
<dbReference type="PROSITE" id="PS51450">
    <property type="entry name" value="LRR"/>
    <property type="match status" value="1"/>
</dbReference>
<organism evidence="4 5">
    <name type="scientific">Pseudocohnilembus persalinus</name>
    <name type="common">Ciliate</name>
    <dbReference type="NCBI Taxonomy" id="266149"/>
    <lineage>
        <taxon>Eukaryota</taxon>
        <taxon>Sar</taxon>
        <taxon>Alveolata</taxon>
        <taxon>Ciliophora</taxon>
        <taxon>Intramacronucleata</taxon>
        <taxon>Oligohymenophorea</taxon>
        <taxon>Scuticociliatia</taxon>
        <taxon>Philasterida</taxon>
        <taxon>Pseudocohnilembidae</taxon>
        <taxon>Pseudocohnilembus</taxon>
    </lineage>
</organism>
<gene>
    <name evidence="4" type="ORF">PPERSA_10502</name>
</gene>
<reference evidence="4 5" key="1">
    <citation type="journal article" date="2015" name="Sci. Rep.">
        <title>Genome of the facultative scuticociliatosis pathogen Pseudocohnilembus persalinus provides insight into its virulence through horizontal gene transfer.</title>
        <authorList>
            <person name="Xiong J."/>
            <person name="Wang G."/>
            <person name="Cheng J."/>
            <person name="Tian M."/>
            <person name="Pan X."/>
            <person name="Warren A."/>
            <person name="Jiang C."/>
            <person name="Yuan D."/>
            <person name="Miao W."/>
        </authorList>
    </citation>
    <scope>NUCLEOTIDE SEQUENCE [LARGE SCALE GENOMIC DNA]</scope>
    <source>
        <strain evidence="4">36N120E</strain>
    </source>
</reference>
<evidence type="ECO:0000313" key="5">
    <source>
        <dbReference type="Proteomes" id="UP000054937"/>
    </source>
</evidence>
<dbReference type="EMBL" id="LDAU01000028">
    <property type="protein sequence ID" value="KRX10403.1"/>
    <property type="molecule type" value="Genomic_DNA"/>
</dbReference>
<comment type="caution">
    <text evidence="4">The sequence shown here is derived from an EMBL/GenBank/DDBJ whole genome shotgun (WGS) entry which is preliminary data.</text>
</comment>
<dbReference type="AlphaFoldDB" id="A0A0V0R7E5"/>
<evidence type="ECO:0000256" key="2">
    <source>
        <dbReference type="ARBA" id="ARBA00022737"/>
    </source>
</evidence>
<dbReference type="SUPFAM" id="SSF52058">
    <property type="entry name" value="L domain-like"/>
    <property type="match status" value="1"/>
</dbReference>
<dbReference type="OMA" id="IDCLTEC"/>
<dbReference type="InParanoid" id="A0A0V0R7E5"/>
<dbReference type="OrthoDB" id="289282at2759"/>
<evidence type="ECO:0000256" key="3">
    <source>
        <dbReference type="SAM" id="Coils"/>
    </source>
</evidence>
<keyword evidence="5" id="KW-1185">Reference proteome</keyword>
<accession>A0A0V0R7E5</accession>
<evidence type="ECO:0000256" key="1">
    <source>
        <dbReference type="ARBA" id="ARBA00022614"/>
    </source>
</evidence>
<dbReference type="Proteomes" id="UP000054937">
    <property type="component" value="Unassembled WGS sequence"/>
</dbReference>
<dbReference type="Gene3D" id="3.80.10.10">
    <property type="entry name" value="Ribonuclease Inhibitor"/>
    <property type="match status" value="1"/>
</dbReference>
<protein>
    <recommendedName>
        <fullName evidence="6">Leucine-rich repeat</fullName>
    </recommendedName>
</protein>